<comment type="caution">
    <text evidence="3">The sequence shown here is derived from an EMBL/GenBank/DDBJ whole genome shotgun (WGS) entry which is preliminary data.</text>
</comment>
<keyword evidence="1" id="KW-0175">Coiled coil</keyword>
<name>K0KQQ5_WICCF</name>
<dbReference type="InParanoid" id="K0KQQ5"/>
<sequence length="368" mass="43556">MSSNTISETNLKELEEFQKSTLLYSAETDFNERIKTLLSEKAKEGVNYDPRELDPQISNYQDLFERLKFLYLEQDAKDRFFRKILETNSNINKIDIENANKNIEDWKLKTELKNKSIKEAMEKIDKICEEQELGLSKITEIYESVKAKQQDLKIQNDKLKKLNIENQNNTENDDLSPKLQDLISKYSNLSESDSIINSINEMQKFSEEKVKLLDEKLEDINKMHKTIEDKIQYLQNRKFQYEESLQKNEKLTEKLININNEQSKTIKDPKIQLKLQKHENLKTLMNIWFKITNISNFEFNDDDILHFNYKDFPQTKCLIKFNSSNGLIESIIFDLIHQDKLKQLIIKSNNSSNPLFHASQSIYEEITK</sequence>
<evidence type="ECO:0000313" key="4">
    <source>
        <dbReference type="Proteomes" id="UP000009328"/>
    </source>
</evidence>
<dbReference type="AlphaFoldDB" id="K0KQQ5"/>
<proteinExistence type="predicted"/>
<evidence type="ECO:0000256" key="1">
    <source>
        <dbReference type="SAM" id="Coils"/>
    </source>
</evidence>
<dbReference type="HOGENOM" id="CLU_752742_0_0_1"/>
<reference evidence="3 4" key="1">
    <citation type="journal article" date="2012" name="Eukaryot. Cell">
        <title>Draft genome sequence of Wickerhamomyces ciferrii NRRL Y-1031 F-60-10.</title>
        <authorList>
            <person name="Schneider J."/>
            <person name="Andrea H."/>
            <person name="Blom J."/>
            <person name="Jaenicke S."/>
            <person name="Ruckert C."/>
            <person name="Schorsch C."/>
            <person name="Szczepanowski R."/>
            <person name="Farwick M."/>
            <person name="Goesmann A."/>
            <person name="Puhler A."/>
            <person name="Schaffer S."/>
            <person name="Tauch A."/>
            <person name="Kohler T."/>
            <person name="Brinkrolf K."/>
        </authorList>
    </citation>
    <scope>NUCLEOTIDE SEQUENCE [LARGE SCALE GENOMIC DNA]</scope>
    <source>
        <strain evidence="4">ATCC 14091 / BCRC 22168 / CBS 111 / JCM 3599 / NBRC 0793 / NRRL Y-1031 F-60-10</strain>
    </source>
</reference>
<feature type="domain" description="Kinetochore protein Sos7 coiled-coil" evidence="2">
    <location>
        <begin position="62"/>
        <end position="130"/>
    </location>
</feature>
<evidence type="ECO:0000259" key="2">
    <source>
        <dbReference type="Pfam" id="PF20882"/>
    </source>
</evidence>
<keyword evidence="4" id="KW-1185">Reference proteome</keyword>
<dbReference type="EMBL" id="CAIF01000195">
    <property type="protein sequence ID" value="CCH45406.1"/>
    <property type="molecule type" value="Genomic_DNA"/>
</dbReference>
<dbReference type="Pfam" id="PF20882">
    <property type="entry name" value="Sos7"/>
    <property type="match status" value="1"/>
</dbReference>
<accession>K0KQQ5</accession>
<organism evidence="3 4">
    <name type="scientific">Wickerhamomyces ciferrii (strain ATCC 14091 / BCRC 22168 / CBS 111 / JCM 3599 / NBRC 0793 / NRRL Y-1031 F-60-10)</name>
    <name type="common">Yeast</name>
    <name type="synonym">Pichia ciferrii</name>
    <dbReference type="NCBI Taxonomy" id="1206466"/>
    <lineage>
        <taxon>Eukaryota</taxon>
        <taxon>Fungi</taxon>
        <taxon>Dikarya</taxon>
        <taxon>Ascomycota</taxon>
        <taxon>Saccharomycotina</taxon>
        <taxon>Saccharomycetes</taxon>
        <taxon>Phaffomycetales</taxon>
        <taxon>Wickerhamomycetaceae</taxon>
        <taxon>Wickerhamomyces</taxon>
    </lineage>
</organism>
<dbReference type="Proteomes" id="UP000009328">
    <property type="component" value="Unassembled WGS sequence"/>
</dbReference>
<evidence type="ECO:0000313" key="3">
    <source>
        <dbReference type="EMBL" id="CCH45406.1"/>
    </source>
</evidence>
<feature type="coiled-coil region" evidence="1">
    <location>
        <begin position="210"/>
        <end position="261"/>
    </location>
</feature>
<dbReference type="InterPro" id="IPR048781">
    <property type="entry name" value="Sos7_CC"/>
</dbReference>
<dbReference type="FunCoup" id="K0KQQ5">
    <property type="interactions" value="23"/>
</dbReference>
<gene>
    <name evidence="3" type="ORF">BN7_4988</name>
</gene>
<feature type="coiled-coil region" evidence="1">
    <location>
        <begin position="142"/>
        <end position="172"/>
    </location>
</feature>
<protein>
    <submittedName>
        <fullName evidence="3">WD repeat-containing protein</fullName>
    </submittedName>
</protein>